<evidence type="ECO:0000313" key="11">
    <source>
        <dbReference type="Proteomes" id="UP000054686"/>
    </source>
</evidence>
<dbReference type="InterPro" id="IPR000572">
    <property type="entry name" value="OxRdtase_Mopterin-bd_dom"/>
</dbReference>
<feature type="transmembrane region" description="Helical" evidence="7">
    <location>
        <begin position="171"/>
        <end position="196"/>
    </location>
</feature>
<evidence type="ECO:0000259" key="8">
    <source>
        <dbReference type="Pfam" id="PF00174"/>
    </source>
</evidence>
<dbReference type="SUPFAM" id="SSF56524">
    <property type="entry name" value="Oxidoreductase molybdopterin-binding domain"/>
    <property type="match status" value="1"/>
</dbReference>
<dbReference type="OrthoDB" id="9795587at2"/>
<dbReference type="Gene3D" id="3.90.420.10">
    <property type="entry name" value="Oxidoreductase, molybdopterin-binding domain"/>
    <property type="match status" value="1"/>
</dbReference>
<evidence type="ECO:0000256" key="2">
    <source>
        <dbReference type="ARBA" id="ARBA00022475"/>
    </source>
</evidence>
<dbReference type="PANTHER" id="PTHR43032:SF2">
    <property type="entry name" value="BLL0505 PROTEIN"/>
    <property type="match status" value="1"/>
</dbReference>
<evidence type="ECO:0000256" key="4">
    <source>
        <dbReference type="ARBA" id="ARBA00022989"/>
    </source>
</evidence>
<dbReference type="GO" id="GO:0009055">
    <property type="term" value="F:electron transfer activity"/>
    <property type="evidence" value="ECO:0007669"/>
    <property type="project" value="InterPro"/>
</dbReference>
<evidence type="ECO:0000313" key="10">
    <source>
        <dbReference type="EMBL" id="KSW12993.1"/>
    </source>
</evidence>
<evidence type="ECO:0000256" key="7">
    <source>
        <dbReference type="SAM" id="Phobius"/>
    </source>
</evidence>
<dbReference type="Gene3D" id="1.20.950.20">
    <property type="entry name" value="Transmembrane di-heme cytochromes, Chain C"/>
    <property type="match status" value="1"/>
</dbReference>
<evidence type="ECO:0000259" key="9">
    <source>
        <dbReference type="Pfam" id="PF01292"/>
    </source>
</evidence>
<dbReference type="GO" id="GO:0022904">
    <property type="term" value="P:respiratory electron transport chain"/>
    <property type="evidence" value="ECO:0007669"/>
    <property type="project" value="InterPro"/>
</dbReference>
<keyword evidence="4 7" id="KW-1133">Transmembrane helix</keyword>
<protein>
    <submittedName>
        <fullName evidence="10">Oxidoreductase</fullName>
    </submittedName>
</protein>
<dbReference type="InterPro" id="IPR016174">
    <property type="entry name" value="Di-haem_cyt_TM"/>
</dbReference>
<feature type="domain" description="Cytochrome b561 bacterial/Ni-hydrogenase" evidence="9">
    <location>
        <begin position="19"/>
        <end position="246"/>
    </location>
</feature>
<dbReference type="Pfam" id="PF00174">
    <property type="entry name" value="Oxidored_molyb"/>
    <property type="match status" value="1"/>
</dbReference>
<dbReference type="PANTHER" id="PTHR43032">
    <property type="entry name" value="PROTEIN-METHIONINE-SULFOXIDE REDUCTASE"/>
    <property type="match status" value="1"/>
</dbReference>
<evidence type="ECO:0000256" key="5">
    <source>
        <dbReference type="ARBA" id="ARBA00023136"/>
    </source>
</evidence>
<evidence type="ECO:0000256" key="1">
    <source>
        <dbReference type="ARBA" id="ARBA00004651"/>
    </source>
</evidence>
<comment type="subcellular location">
    <subcellularLocation>
        <location evidence="1">Cell membrane</location>
        <topology evidence="1">Multi-pass membrane protein</topology>
    </subcellularLocation>
</comment>
<keyword evidence="5 7" id="KW-0472">Membrane</keyword>
<feature type="transmembrane region" description="Helical" evidence="7">
    <location>
        <begin position="23"/>
        <end position="42"/>
    </location>
</feature>
<keyword evidence="3 7" id="KW-0812">Transmembrane</keyword>
<dbReference type="InterPro" id="IPR036374">
    <property type="entry name" value="OxRdtase_Mopterin-bd_sf"/>
</dbReference>
<dbReference type="Pfam" id="PF01292">
    <property type="entry name" value="Ni_hydr_CYTB"/>
    <property type="match status" value="1"/>
</dbReference>
<dbReference type="SUPFAM" id="SSF81342">
    <property type="entry name" value="Transmembrane di-heme cytochromes"/>
    <property type="match status" value="1"/>
</dbReference>
<evidence type="ECO:0000256" key="6">
    <source>
        <dbReference type="SAM" id="MobiDB-lite"/>
    </source>
</evidence>
<sequence length="521" mass="59427">MHALAAMASAAGAVDLDTFPAWLRITHFINFIMMGFLIRSGWEVLASHPRLYWNNHCTPGSEWLKFTKDKVSTVPGEFTARDDQRNLHPLISLPGRGQIGLGRAWHALVTAIWLVNGFVYVALLFGTGQWRRIVPTSWSIFPEAWESAKIYMGLQIPSIEHFQPYDALQKLMYFTVVFIVAPLMIATGPIMSPTFAGRFPGYVKIFRNRQTARSIHFLGMAFYCFFVVMHVALVFIVHPKYNIAHMMLGENYDDISAARFAQAVTMLIIGIVVAIALWIGASYWSLSNLRRTQRWIWGATQPIRALTIDRLKSRQVAKKTFTEDDISPFHWVNTRPPTKEQSEEYIALREDDFKDFRLEIGGLVEEEKSFSIDELKALGKVTNITMHTCMQGWTGIAKWEGIRLKDLLEQVTPTEGAHYLMATSFGHVGHTYDGRPTEPYYECIDPSMIDDDECILAWGMNDEPLPEVYGGPLRLRADSQHGYKMVKWVRRLEWIHDYHDVGDGQGGSREDSGLQHYDARA</sequence>
<feature type="domain" description="Oxidoreductase molybdopterin-binding" evidence="8">
    <location>
        <begin position="351"/>
        <end position="496"/>
    </location>
</feature>
<proteinExistence type="predicted"/>
<dbReference type="GO" id="GO:0005886">
    <property type="term" value="C:plasma membrane"/>
    <property type="evidence" value="ECO:0007669"/>
    <property type="project" value="UniProtKB-SubCell"/>
</dbReference>
<gene>
    <name evidence="10" type="ORF">APY09_01095</name>
</gene>
<accession>A0A0V8RY70</accession>
<dbReference type="AlphaFoldDB" id="A0A0V8RY70"/>
<evidence type="ECO:0000256" key="3">
    <source>
        <dbReference type="ARBA" id="ARBA00022692"/>
    </source>
</evidence>
<keyword evidence="2" id="KW-1003">Cell membrane</keyword>
<dbReference type="EMBL" id="LLVT01000001">
    <property type="protein sequence ID" value="KSW12993.1"/>
    <property type="molecule type" value="Genomic_DNA"/>
</dbReference>
<dbReference type="InterPro" id="IPR011577">
    <property type="entry name" value="Cyt_b561_bac/Ni-Hgenase"/>
</dbReference>
<comment type="caution">
    <text evidence="10">The sequence shown here is derived from an EMBL/GenBank/DDBJ whole genome shotgun (WGS) entry which is preliminary data.</text>
</comment>
<feature type="transmembrane region" description="Helical" evidence="7">
    <location>
        <begin position="257"/>
        <end position="284"/>
    </location>
</feature>
<feature type="transmembrane region" description="Helical" evidence="7">
    <location>
        <begin position="217"/>
        <end position="237"/>
    </location>
</feature>
<dbReference type="RefSeq" id="WP_060565784.1">
    <property type="nucleotide sequence ID" value="NZ_CP040006.1"/>
</dbReference>
<reference evidence="10 11" key="1">
    <citation type="submission" date="2015-10" db="EMBL/GenBank/DDBJ databases">
        <title>Draft Genome of Actinomyces odontolyticus subsp. actinosynbacter strain XH001.</title>
        <authorList>
            <person name="Mclean J.S."/>
            <person name="He X."/>
        </authorList>
    </citation>
    <scope>NUCLEOTIDE SEQUENCE [LARGE SCALE GENOMIC DNA]</scope>
    <source>
        <strain evidence="10 11">XH001</strain>
    </source>
</reference>
<feature type="transmembrane region" description="Helical" evidence="7">
    <location>
        <begin position="104"/>
        <end position="125"/>
    </location>
</feature>
<feature type="region of interest" description="Disordered" evidence="6">
    <location>
        <begin position="502"/>
        <end position="521"/>
    </location>
</feature>
<dbReference type="Proteomes" id="UP000054686">
    <property type="component" value="Unassembled WGS sequence"/>
</dbReference>
<organism evidence="10 11">
    <name type="scientific">Schaalia odontolytica</name>
    <dbReference type="NCBI Taxonomy" id="1660"/>
    <lineage>
        <taxon>Bacteria</taxon>
        <taxon>Bacillati</taxon>
        <taxon>Actinomycetota</taxon>
        <taxon>Actinomycetes</taxon>
        <taxon>Actinomycetales</taxon>
        <taxon>Actinomycetaceae</taxon>
        <taxon>Schaalia</taxon>
    </lineage>
</organism>
<name>A0A0V8RY70_9ACTO</name>